<keyword evidence="8" id="KW-1185">Reference proteome</keyword>
<dbReference type="RefSeq" id="WP_107012166.1">
    <property type="nucleotide sequence ID" value="NZ_CP028136.1"/>
</dbReference>
<feature type="transmembrane region" description="Helical" evidence="6">
    <location>
        <begin position="268"/>
        <end position="289"/>
    </location>
</feature>
<evidence type="ECO:0000256" key="6">
    <source>
        <dbReference type="SAM" id="Phobius"/>
    </source>
</evidence>
<feature type="transmembrane region" description="Helical" evidence="6">
    <location>
        <begin position="84"/>
        <end position="105"/>
    </location>
</feature>
<evidence type="ECO:0000313" key="8">
    <source>
        <dbReference type="Proteomes" id="UP000241507"/>
    </source>
</evidence>
<proteinExistence type="predicted"/>
<evidence type="ECO:0000256" key="3">
    <source>
        <dbReference type="ARBA" id="ARBA00022692"/>
    </source>
</evidence>
<feature type="transmembrane region" description="Helical" evidence="6">
    <location>
        <begin position="325"/>
        <end position="344"/>
    </location>
</feature>
<feature type="transmembrane region" description="Helical" evidence="6">
    <location>
        <begin position="196"/>
        <end position="214"/>
    </location>
</feature>
<keyword evidence="3 6" id="KW-0812">Transmembrane</keyword>
<keyword evidence="4 6" id="KW-1133">Transmembrane helix</keyword>
<dbReference type="InterPro" id="IPR050367">
    <property type="entry name" value="APC_superfamily"/>
</dbReference>
<dbReference type="Gene3D" id="1.20.1740.10">
    <property type="entry name" value="Amino acid/polyamine transporter I"/>
    <property type="match status" value="1"/>
</dbReference>
<reference evidence="8" key="1">
    <citation type="submission" date="2018-03" db="EMBL/GenBank/DDBJ databases">
        <title>Gramella fulva sp. nov., isolated from a dry surface of tidal flat.</title>
        <authorList>
            <person name="Hwang S.H."/>
            <person name="Hwang W.M."/>
            <person name="Kang K."/>
            <person name="Ahn T.-Y."/>
        </authorList>
    </citation>
    <scope>NUCLEOTIDE SEQUENCE [LARGE SCALE GENOMIC DNA]</scope>
    <source>
        <strain evidence="8">SH35</strain>
    </source>
</reference>
<dbReference type="PANTHER" id="PTHR42770">
    <property type="entry name" value="AMINO ACID TRANSPORTER-RELATED"/>
    <property type="match status" value="1"/>
</dbReference>
<feature type="transmembrane region" description="Helical" evidence="6">
    <location>
        <begin position="156"/>
        <end position="176"/>
    </location>
</feature>
<dbReference type="OrthoDB" id="9806937at2"/>
<feature type="transmembrane region" description="Helical" evidence="6">
    <location>
        <begin position="125"/>
        <end position="144"/>
    </location>
</feature>
<dbReference type="GO" id="GO:0005886">
    <property type="term" value="C:plasma membrane"/>
    <property type="evidence" value="ECO:0007669"/>
    <property type="project" value="UniProtKB-SubCell"/>
</dbReference>
<dbReference type="AlphaFoldDB" id="A0A2R3Z575"/>
<evidence type="ECO:0000256" key="1">
    <source>
        <dbReference type="ARBA" id="ARBA00004651"/>
    </source>
</evidence>
<dbReference type="PANTHER" id="PTHR42770:SF7">
    <property type="entry name" value="MEMBRANE PROTEIN"/>
    <property type="match status" value="1"/>
</dbReference>
<organism evidence="7 8">
    <name type="scientific">Christiangramia fulva</name>
    <dbReference type="NCBI Taxonomy" id="2126553"/>
    <lineage>
        <taxon>Bacteria</taxon>
        <taxon>Pseudomonadati</taxon>
        <taxon>Bacteroidota</taxon>
        <taxon>Flavobacteriia</taxon>
        <taxon>Flavobacteriales</taxon>
        <taxon>Flavobacteriaceae</taxon>
        <taxon>Christiangramia</taxon>
    </lineage>
</organism>
<feature type="transmembrane region" description="Helical" evidence="6">
    <location>
        <begin position="350"/>
        <end position="369"/>
    </location>
</feature>
<dbReference type="Pfam" id="PF13520">
    <property type="entry name" value="AA_permease_2"/>
    <property type="match status" value="1"/>
</dbReference>
<comment type="subcellular location">
    <subcellularLocation>
        <location evidence="1">Cell membrane</location>
        <topology evidence="1">Multi-pass membrane protein</topology>
    </subcellularLocation>
</comment>
<evidence type="ECO:0000256" key="4">
    <source>
        <dbReference type="ARBA" id="ARBA00022989"/>
    </source>
</evidence>
<dbReference type="EMBL" id="CP028136">
    <property type="protein sequence ID" value="AVR45388.1"/>
    <property type="molecule type" value="Genomic_DNA"/>
</dbReference>
<dbReference type="GO" id="GO:0022857">
    <property type="term" value="F:transmembrane transporter activity"/>
    <property type="evidence" value="ECO:0007669"/>
    <property type="project" value="InterPro"/>
</dbReference>
<dbReference type="Proteomes" id="UP000241507">
    <property type="component" value="Chromosome"/>
</dbReference>
<gene>
    <name evidence="7" type="ORF">C7S20_08955</name>
</gene>
<feature type="transmembrane region" description="Helical" evidence="6">
    <location>
        <begin position="226"/>
        <end position="248"/>
    </location>
</feature>
<feature type="transmembrane region" description="Helical" evidence="6">
    <location>
        <begin position="381"/>
        <end position="400"/>
    </location>
</feature>
<evidence type="ECO:0000256" key="5">
    <source>
        <dbReference type="ARBA" id="ARBA00023136"/>
    </source>
</evidence>
<accession>A0A2R3Z575</accession>
<feature type="transmembrane region" description="Helical" evidence="6">
    <location>
        <begin position="43"/>
        <end position="63"/>
    </location>
</feature>
<feature type="transmembrane region" description="Helical" evidence="6">
    <location>
        <begin position="12"/>
        <end position="37"/>
    </location>
</feature>
<dbReference type="KEGG" id="grs:C7S20_08955"/>
<keyword evidence="2" id="KW-1003">Cell membrane</keyword>
<dbReference type="PIRSF" id="PIRSF006060">
    <property type="entry name" value="AA_transporter"/>
    <property type="match status" value="1"/>
</dbReference>
<protein>
    <submittedName>
        <fullName evidence="7">Amino acid permease</fullName>
    </submittedName>
</protein>
<evidence type="ECO:0000256" key="2">
    <source>
        <dbReference type="ARBA" id="ARBA00022475"/>
    </source>
</evidence>
<name>A0A2R3Z575_9FLAO</name>
<keyword evidence="5 6" id="KW-0472">Membrane</keyword>
<feature type="transmembrane region" description="Helical" evidence="6">
    <location>
        <begin position="406"/>
        <end position="428"/>
    </location>
</feature>
<dbReference type="InterPro" id="IPR002293">
    <property type="entry name" value="AA/rel_permease1"/>
</dbReference>
<evidence type="ECO:0000313" key="7">
    <source>
        <dbReference type="EMBL" id="AVR45388.1"/>
    </source>
</evidence>
<sequence length="441" mass="47608">MKIKGEGLVRSIGVWGLSANIVNIIIGAGIFVIPALVAENMGANSLVAYLFCGILIALIMLCFAEAGSKVPRSGGGYAYVEEAFGPFPAFLTAIFYLLGGVLADASVSNALVDIAAGLFPFLKETLWRIIFLFLIFGTLSFINIVGIKQGIGLVKLLTIGKLIPLLILICLGWKDVAFSNLAWDGFPTLKQLGETSLLLFFAFQGGDVGLSVGGEIKKPKKNIPRAIFIGISGVIVIYMLIQTVTQGVLGNQLQNFQEAPLAETARVVFGPVGFGLLFIGAAISMTGMLSGEILNNPRVLFAVSKDRVIPTGLFARIHPRFLTPYLAIFFYSLTGFFIAIFGGFKVLVSIASACVLLTYLGVSLAVIRLRKIKKSSPKEYTIPGGITVPVLSAIIILYFLSNLQRYEIIGFVVLLIILSLIFISMKILDKRVRKVKSKRNA</sequence>